<dbReference type="Proteomes" id="UP000187485">
    <property type="component" value="Unassembled WGS sequence"/>
</dbReference>
<comment type="caution">
    <text evidence="1">The sequence shown here is derived from an EMBL/GenBank/DDBJ whole genome shotgun (WGS) entry which is preliminary data.</text>
</comment>
<dbReference type="RefSeq" id="WP_075858799.1">
    <property type="nucleotide sequence ID" value="NZ_BDJK01000011.1"/>
</dbReference>
<protein>
    <submittedName>
        <fullName evidence="1">Uncharacterized protein</fullName>
    </submittedName>
</protein>
<evidence type="ECO:0000313" key="2">
    <source>
        <dbReference type="Proteomes" id="UP000187485"/>
    </source>
</evidence>
<evidence type="ECO:0000313" key="1">
    <source>
        <dbReference type="EMBL" id="GAV22313.1"/>
    </source>
</evidence>
<dbReference type="AlphaFoldDB" id="A0A1L8CTS5"/>
<dbReference type="EMBL" id="BDJK01000011">
    <property type="protein sequence ID" value="GAV22313.1"/>
    <property type="molecule type" value="Genomic_DNA"/>
</dbReference>
<proteinExistence type="predicted"/>
<reference evidence="2" key="1">
    <citation type="submission" date="2016-12" db="EMBL/GenBank/DDBJ databases">
        <title>Draft Genome Sequences od Carboxydothermus pertinax and islandicus, Hydrogenogenic Carboxydotrophic Bacteria.</title>
        <authorList>
            <person name="Fukuyama Y."/>
            <person name="Ohmae K."/>
            <person name="Yoneda Y."/>
            <person name="Yoshida T."/>
            <person name="Sako Y."/>
        </authorList>
    </citation>
    <scope>NUCLEOTIDE SEQUENCE [LARGE SCALE GENOMIC DNA]</scope>
    <source>
        <strain evidence="2">Ug1</strain>
    </source>
</reference>
<name>A0A1L8CTS5_9THEO</name>
<dbReference type="OrthoDB" id="1723695at2"/>
<sequence>MKNEILARVRFDYKARGKTKFLLGGKTSDKMAEEIRESQVAKLRNLPFQGITVEDIDIGVDIYTVFDELTNAEVSFAPVLITLKADSLEDLIRFVATEEFKKIEIFEPQELVLSKNEAEKMIFRLVEEINRLREFIEKKYLGK</sequence>
<accession>A0A1L8CTS5</accession>
<gene>
    <name evidence="1" type="ORF">cpu_08230</name>
</gene>
<keyword evidence="2" id="KW-1185">Reference proteome</keyword>
<dbReference type="STRING" id="870242.cpu_08230"/>
<organism evidence="1 2">
    <name type="scientific">Carboxydothermus pertinax</name>
    <dbReference type="NCBI Taxonomy" id="870242"/>
    <lineage>
        <taxon>Bacteria</taxon>
        <taxon>Bacillati</taxon>
        <taxon>Bacillota</taxon>
        <taxon>Clostridia</taxon>
        <taxon>Thermoanaerobacterales</taxon>
        <taxon>Thermoanaerobacteraceae</taxon>
        <taxon>Carboxydothermus</taxon>
    </lineage>
</organism>